<protein>
    <submittedName>
        <fullName evidence="1">Uncharacterized protein</fullName>
    </submittedName>
</protein>
<organism evidence="1 2">
    <name type="scientific">Stylosanthes scabra</name>
    <dbReference type="NCBI Taxonomy" id="79078"/>
    <lineage>
        <taxon>Eukaryota</taxon>
        <taxon>Viridiplantae</taxon>
        <taxon>Streptophyta</taxon>
        <taxon>Embryophyta</taxon>
        <taxon>Tracheophyta</taxon>
        <taxon>Spermatophyta</taxon>
        <taxon>Magnoliopsida</taxon>
        <taxon>eudicotyledons</taxon>
        <taxon>Gunneridae</taxon>
        <taxon>Pentapetalae</taxon>
        <taxon>rosids</taxon>
        <taxon>fabids</taxon>
        <taxon>Fabales</taxon>
        <taxon>Fabaceae</taxon>
        <taxon>Papilionoideae</taxon>
        <taxon>50 kb inversion clade</taxon>
        <taxon>dalbergioids sensu lato</taxon>
        <taxon>Dalbergieae</taxon>
        <taxon>Pterocarpus clade</taxon>
        <taxon>Stylosanthes</taxon>
    </lineage>
</organism>
<comment type="caution">
    <text evidence="1">The sequence shown here is derived from an EMBL/GenBank/DDBJ whole genome shotgun (WGS) entry which is preliminary data.</text>
</comment>
<keyword evidence="2" id="KW-1185">Reference proteome</keyword>
<dbReference type="EMBL" id="JASCZI010181247">
    <property type="protein sequence ID" value="MED6179623.1"/>
    <property type="molecule type" value="Genomic_DNA"/>
</dbReference>
<evidence type="ECO:0000313" key="1">
    <source>
        <dbReference type="EMBL" id="MED6179623.1"/>
    </source>
</evidence>
<reference evidence="1 2" key="1">
    <citation type="journal article" date="2023" name="Plants (Basel)">
        <title>Bridging the Gap: Combining Genomics and Transcriptomics Approaches to Understand Stylosanthes scabra, an Orphan Legume from the Brazilian Caatinga.</title>
        <authorList>
            <person name="Ferreira-Neto J.R.C."/>
            <person name="da Silva M.D."/>
            <person name="Binneck E."/>
            <person name="de Melo N.F."/>
            <person name="da Silva R.H."/>
            <person name="de Melo A.L.T.M."/>
            <person name="Pandolfi V."/>
            <person name="Bustamante F.O."/>
            <person name="Brasileiro-Vidal A.C."/>
            <person name="Benko-Iseppon A.M."/>
        </authorList>
    </citation>
    <scope>NUCLEOTIDE SEQUENCE [LARGE SCALE GENOMIC DNA]</scope>
    <source>
        <tissue evidence="1">Leaves</tissue>
    </source>
</reference>
<evidence type="ECO:0000313" key="2">
    <source>
        <dbReference type="Proteomes" id="UP001341840"/>
    </source>
</evidence>
<proteinExistence type="predicted"/>
<name>A0ABU6W3T4_9FABA</name>
<dbReference type="Proteomes" id="UP001341840">
    <property type="component" value="Unassembled WGS sequence"/>
</dbReference>
<sequence length="148" mass="16471">MPWGECTATLEDVAYQLGLHIDREPISGCLWDFEAHMAEGTGRPRWEWFQEMFGELSEIGVRDACTVTFSWLKSRFGELLDDASDDSRSRSLAPFSRAHRRARSMQLGVRSPCLDVQEPVPSSQQECCSGGRAVGSAAELDFLAISDP</sequence>
<accession>A0ABU6W3T4</accession>
<gene>
    <name evidence="1" type="ORF">PIB30_002448</name>
</gene>